<dbReference type="InterPro" id="IPR015424">
    <property type="entry name" value="PyrdxlP-dep_Trfase"/>
</dbReference>
<dbReference type="InterPro" id="IPR001597">
    <property type="entry name" value="ArAA_b-elim_lyase/Thr_aldolase"/>
</dbReference>
<evidence type="ECO:0000313" key="6">
    <source>
        <dbReference type="Proteomes" id="UP000005237"/>
    </source>
</evidence>
<evidence type="ECO:0000259" key="4">
    <source>
        <dbReference type="Pfam" id="PF01212"/>
    </source>
</evidence>
<feature type="domain" description="Aromatic amino acid beta-eliminating lyase/threonine aldolase" evidence="4">
    <location>
        <begin position="221"/>
        <end position="372"/>
    </location>
</feature>
<dbReference type="Gene3D" id="3.40.640.10">
    <property type="entry name" value="Type I PLP-dependent aspartate aminotransferase-like (Major domain)"/>
    <property type="match status" value="1"/>
</dbReference>
<protein>
    <submittedName>
        <fullName evidence="5">Beta_elim_lyase domain-containing protein</fullName>
    </submittedName>
</protein>
<dbReference type="InterPro" id="IPR023603">
    <property type="entry name" value="Low_specificity_L-TA-like"/>
</dbReference>
<dbReference type="PANTHER" id="PTHR48097">
    <property type="entry name" value="L-THREONINE ALDOLASE-RELATED"/>
    <property type="match status" value="1"/>
</dbReference>
<dbReference type="FunFam" id="3.90.1150.10:FF:000161">
    <property type="entry name" value="Threonine aldolase"/>
    <property type="match status" value="1"/>
</dbReference>
<dbReference type="NCBIfam" id="NF041359">
    <property type="entry name" value="GntG_guanitoxin"/>
    <property type="match status" value="1"/>
</dbReference>
<evidence type="ECO:0000256" key="1">
    <source>
        <dbReference type="ARBA" id="ARBA00001933"/>
    </source>
</evidence>
<organism evidence="5 6">
    <name type="scientific">Caenorhabditis japonica</name>
    <dbReference type="NCBI Taxonomy" id="281687"/>
    <lineage>
        <taxon>Eukaryota</taxon>
        <taxon>Metazoa</taxon>
        <taxon>Ecdysozoa</taxon>
        <taxon>Nematoda</taxon>
        <taxon>Chromadorea</taxon>
        <taxon>Rhabditida</taxon>
        <taxon>Rhabditina</taxon>
        <taxon>Rhabditomorpha</taxon>
        <taxon>Rhabditoidea</taxon>
        <taxon>Rhabditidae</taxon>
        <taxon>Peloderinae</taxon>
        <taxon>Caenorhabditis</taxon>
    </lineage>
</organism>
<name>A0A8R1DNR5_CAEJA</name>
<dbReference type="AlphaFoldDB" id="A0A8R1DNR5"/>
<proteinExistence type="inferred from homology"/>
<keyword evidence="3" id="KW-0663">Pyridoxal phosphate</keyword>
<evidence type="ECO:0000256" key="3">
    <source>
        <dbReference type="ARBA" id="ARBA00022898"/>
    </source>
</evidence>
<dbReference type="Proteomes" id="UP000005237">
    <property type="component" value="Unassembled WGS sequence"/>
</dbReference>
<reference evidence="5" key="2">
    <citation type="submission" date="2022-06" db="UniProtKB">
        <authorList>
            <consortium name="EnsemblMetazoa"/>
        </authorList>
    </citation>
    <scope>IDENTIFICATION</scope>
    <source>
        <strain evidence="5">DF5081</strain>
    </source>
</reference>
<dbReference type="InterPro" id="IPR015422">
    <property type="entry name" value="PyrdxlP-dep_Trfase_small"/>
</dbReference>
<evidence type="ECO:0000256" key="2">
    <source>
        <dbReference type="ARBA" id="ARBA00006966"/>
    </source>
</evidence>
<sequence>MLSVSVSTCVMRSKVVARMSSKLLRTAISHHFSTTSLHFSAASFRRAFSTRMTVVPKSTDLLDTPSAYTQKSNKTHKSIDLRSDTVTVPSMEMRKAMAEAIVGDDVYGEDLTTSRLEQRCAELFGKEAGLFVVSGTMGNLLAIMAHCKRGEEIIVGRYNHIHRWEQGNYAQLAGISATTLEVKPDGTMDLDDIEEAIRVKGGYVEKMREESDDSEVTSIPDCHMPATKLICIENTHNYTGGKALPVEWMEGVKRLAQRRNLQVHMDGARIYNAAIASNITVKQIASYADTVQMCFSKGLGAPIGSIIVGPKDFIERARHVRKAMGGGWRQSGVIAAAAHVSLDHAEATIRADHERAKKLAKMINEATPDALRKKVYAKEEDITNMVLLHCENGVTVQQMNDHLQKHDILAMTFDAKRIRMVLNWNVCDENLDTIVNVYKKFVESL</sequence>
<dbReference type="GO" id="GO:0005829">
    <property type="term" value="C:cytosol"/>
    <property type="evidence" value="ECO:0007669"/>
    <property type="project" value="TreeGrafter"/>
</dbReference>
<dbReference type="GO" id="GO:0006567">
    <property type="term" value="P:L-threonine catabolic process"/>
    <property type="evidence" value="ECO:0007669"/>
    <property type="project" value="TreeGrafter"/>
</dbReference>
<feature type="domain" description="Aromatic amino acid beta-eliminating lyase/threonine aldolase" evidence="4">
    <location>
        <begin position="80"/>
        <end position="206"/>
    </location>
</feature>
<dbReference type="InterPro" id="IPR015421">
    <property type="entry name" value="PyrdxlP-dep_Trfase_major"/>
</dbReference>
<dbReference type="GO" id="GO:0008732">
    <property type="term" value="F:L-allo-threonine aldolase activity"/>
    <property type="evidence" value="ECO:0007669"/>
    <property type="project" value="TreeGrafter"/>
</dbReference>
<dbReference type="SUPFAM" id="SSF53383">
    <property type="entry name" value="PLP-dependent transferases"/>
    <property type="match status" value="1"/>
</dbReference>
<dbReference type="CDD" id="cd06502">
    <property type="entry name" value="TA_like"/>
    <property type="match status" value="1"/>
</dbReference>
<dbReference type="Gene3D" id="3.90.1150.10">
    <property type="entry name" value="Aspartate Aminotransferase, domain 1"/>
    <property type="match status" value="1"/>
</dbReference>
<dbReference type="Pfam" id="PF01212">
    <property type="entry name" value="Beta_elim_lyase"/>
    <property type="match status" value="2"/>
</dbReference>
<dbReference type="PANTHER" id="PTHR48097:SF9">
    <property type="entry name" value="L-THREONINE ALDOLASE"/>
    <property type="match status" value="1"/>
</dbReference>
<evidence type="ECO:0000313" key="5">
    <source>
        <dbReference type="EnsemblMetazoa" id="CJA07188.1"/>
    </source>
</evidence>
<dbReference type="FunFam" id="3.40.640.10:FF:000159">
    <property type="entry name" value="Uncharacterized protein R102.4"/>
    <property type="match status" value="1"/>
</dbReference>
<dbReference type="EnsemblMetazoa" id="CJA07188.1">
    <property type="protein sequence ID" value="CJA07188.1"/>
    <property type="gene ID" value="WBGene00126392"/>
</dbReference>
<accession>A0A8R1DNR5</accession>
<comment type="similarity">
    <text evidence="2">Belongs to the threonine aldolase family.</text>
</comment>
<keyword evidence="6" id="KW-1185">Reference proteome</keyword>
<reference evidence="6" key="1">
    <citation type="submission" date="2010-08" db="EMBL/GenBank/DDBJ databases">
        <authorList>
            <consortium name="Caenorhabditis japonica Sequencing Consortium"/>
            <person name="Wilson R.K."/>
        </authorList>
    </citation>
    <scope>NUCLEOTIDE SEQUENCE [LARGE SCALE GENOMIC DNA]</scope>
    <source>
        <strain evidence="6">DF5081</strain>
    </source>
</reference>
<comment type="cofactor">
    <cofactor evidence="1">
        <name>pyridoxal 5'-phosphate</name>
        <dbReference type="ChEBI" id="CHEBI:597326"/>
    </cofactor>
</comment>
<dbReference type="GO" id="GO:0006545">
    <property type="term" value="P:glycine biosynthetic process"/>
    <property type="evidence" value="ECO:0007669"/>
    <property type="project" value="TreeGrafter"/>
</dbReference>